<reference evidence="2 3" key="1">
    <citation type="submission" date="2018-03" db="EMBL/GenBank/DDBJ databases">
        <title>Complete genome sequence of Pseudomonas fluorescens sp. G7.</title>
        <authorList>
            <person name="Gao C.-H."/>
            <person name="Li Z."/>
            <person name="Cai P."/>
        </authorList>
    </citation>
    <scope>NUCLEOTIDE SEQUENCE [LARGE SCALE GENOMIC DNA]</scope>
    <source>
        <strain evidence="2 3">G7</strain>
    </source>
</reference>
<sequence length="330" mass="36842">MPAPTPVTAQLTPSSDKKPAEAAVDHFQITDIPGVMRKMGWKESARIMQRWFDGAPFVMSSSEKRGRLAVDKITQEKLFDDLDFEWLTSSSPHTGETIKELIAKAASPSQYNELIGRQKGLTQLAPGLLQFMTCMRTLGVLDEANQDLARGAHDYSALSARMLESATQYNFRSIGITTSEKKNNPLDDVYGTLGGFVIKFAVTKFSTTPKTKKMAATLTIEEIGCYVRDTYEFLNEDGSDQLLGYWNHDGVVRPSIFAYLTSPETYESEGKVYFKVTNDSYNNYRSKLGKGGDLFVYSTVKKIPVSIHHRFTSADFAEFSQRSAKPKAMP</sequence>
<dbReference type="EMBL" id="CP027561">
    <property type="protein sequence ID" value="QJP98364.1"/>
    <property type="molecule type" value="Genomic_DNA"/>
</dbReference>
<organism evidence="2 3">
    <name type="scientific">Pseudomonas fluorescens</name>
    <dbReference type="NCBI Taxonomy" id="294"/>
    <lineage>
        <taxon>Bacteria</taxon>
        <taxon>Pseudomonadati</taxon>
        <taxon>Pseudomonadota</taxon>
        <taxon>Gammaproteobacteria</taxon>
        <taxon>Pseudomonadales</taxon>
        <taxon>Pseudomonadaceae</taxon>
        <taxon>Pseudomonas</taxon>
    </lineage>
</organism>
<gene>
    <name evidence="2" type="ORF">C6Y56_28640</name>
</gene>
<evidence type="ECO:0000256" key="1">
    <source>
        <dbReference type="SAM" id="MobiDB-lite"/>
    </source>
</evidence>
<proteinExistence type="predicted"/>
<protein>
    <submittedName>
        <fullName evidence="2">Uncharacterized protein</fullName>
    </submittedName>
</protein>
<name>A0A7Z3H233_PSEFL</name>
<dbReference type="InterPro" id="IPR045646">
    <property type="entry name" value="DUF6402"/>
</dbReference>
<accession>A0A7Z3H233</accession>
<dbReference type="Proteomes" id="UP000501669">
    <property type="component" value="Chromosome"/>
</dbReference>
<feature type="region of interest" description="Disordered" evidence="1">
    <location>
        <begin position="1"/>
        <end position="20"/>
    </location>
</feature>
<dbReference type="RefSeq" id="WP_169432491.1">
    <property type="nucleotide sequence ID" value="NZ_CP027561.1"/>
</dbReference>
<evidence type="ECO:0000313" key="3">
    <source>
        <dbReference type="Proteomes" id="UP000501669"/>
    </source>
</evidence>
<evidence type="ECO:0000313" key="2">
    <source>
        <dbReference type="EMBL" id="QJP98364.1"/>
    </source>
</evidence>
<dbReference type="Pfam" id="PF19940">
    <property type="entry name" value="DUF6402"/>
    <property type="match status" value="1"/>
</dbReference>
<dbReference type="AlphaFoldDB" id="A0A7Z3H233"/>